<reference evidence="5" key="1">
    <citation type="submission" date="2017-02" db="UniProtKB">
        <authorList>
            <consortium name="WormBaseParasite"/>
        </authorList>
    </citation>
    <scope>IDENTIFICATION</scope>
</reference>
<dbReference type="Gene3D" id="3.10.390.10">
    <property type="entry name" value="SAND domain-like"/>
    <property type="match status" value="1"/>
</dbReference>
<dbReference type="Proteomes" id="UP000276776">
    <property type="component" value="Unassembled WGS sequence"/>
</dbReference>
<dbReference type="OMA" id="DLHHECS"/>
<dbReference type="PANTHER" id="PTHR10005">
    <property type="entry name" value="SKI ONCOGENE-RELATED"/>
    <property type="match status" value="1"/>
</dbReference>
<dbReference type="GO" id="GO:0005634">
    <property type="term" value="C:nucleus"/>
    <property type="evidence" value="ECO:0007669"/>
    <property type="project" value="TreeGrafter"/>
</dbReference>
<evidence type="ECO:0000313" key="4">
    <source>
        <dbReference type="Proteomes" id="UP000276776"/>
    </source>
</evidence>
<dbReference type="Pfam" id="PF02437">
    <property type="entry name" value="Ski_Sno_DHD"/>
    <property type="match status" value="1"/>
</dbReference>
<evidence type="ECO:0000259" key="2">
    <source>
        <dbReference type="SMART" id="SM01046"/>
    </source>
</evidence>
<keyword evidence="4" id="KW-1185">Reference proteome</keyword>
<dbReference type="WBParaSite" id="TCLT_0000761101-mRNA-1">
    <property type="protein sequence ID" value="TCLT_0000761101-mRNA-1"/>
    <property type="gene ID" value="TCLT_0000761101"/>
</dbReference>
<dbReference type="GO" id="GO:0046332">
    <property type="term" value="F:SMAD binding"/>
    <property type="evidence" value="ECO:0007669"/>
    <property type="project" value="InterPro"/>
</dbReference>
<dbReference type="InterPro" id="IPR009061">
    <property type="entry name" value="DNA-bd_dom_put_sf"/>
</dbReference>
<dbReference type="CDD" id="cd21079">
    <property type="entry name" value="DHD_Ski_Sno"/>
    <property type="match status" value="1"/>
</dbReference>
<dbReference type="InterPro" id="IPR010919">
    <property type="entry name" value="SAND-like_dom_sf"/>
</dbReference>
<dbReference type="GO" id="GO:0005667">
    <property type="term" value="C:transcription regulator complex"/>
    <property type="evidence" value="ECO:0007669"/>
    <property type="project" value="TreeGrafter"/>
</dbReference>
<name>A0A0N5D3U2_THECL</name>
<dbReference type="Gene3D" id="3.10.260.20">
    <property type="entry name" value="Ski"/>
    <property type="match status" value="1"/>
</dbReference>
<gene>
    <name evidence="3" type="ORF">TCLT_LOCUS7600</name>
</gene>
<dbReference type="GO" id="GO:0005737">
    <property type="term" value="C:cytoplasm"/>
    <property type="evidence" value="ECO:0007669"/>
    <property type="project" value="TreeGrafter"/>
</dbReference>
<dbReference type="AlphaFoldDB" id="A0A0N5D3U2"/>
<dbReference type="STRING" id="103827.A0A0N5D3U2"/>
<dbReference type="InterPro" id="IPR014890">
    <property type="entry name" value="c-SKI_SMAD4-bd_dom"/>
</dbReference>
<evidence type="ECO:0000313" key="5">
    <source>
        <dbReference type="WBParaSite" id="TCLT_0000761101-mRNA-1"/>
    </source>
</evidence>
<evidence type="ECO:0000256" key="1">
    <source>
        <dbReference type="ARBA" id="ARBA00009513"/>
    </source>
</evidence>
<dbReference type="SMART" id="SM01046">
    <property type="entry name" value="c-SKI_SMAD_bind"/>
    <property type="match status" value="1"/>
</dbReference>
<dbReference type="InterPro" id="IPR023216">
    <property type="entry name" value="Tscrpt_reg_SKI_SnoN"/>
</dbReference>
<dbReference type="GO" id="GO:0000981">
    <property type="term" value="F:DNA-binding transcription factor activity, RNA polymerase II-specific"/>
    <property type="evidence" value="ECO:0007669"/>
    <property type="project" value="TreeGrafter"/>
</dbReference>
<dbReference type="EMBL" id="UYYF01004526">
    <property type="protein sequence ID" value="VDN05072.1"/>
    <property type="molecule type" value="Genomic_DNA"/>
</dbReference>
<proteinExistence type="inferred from homology"/>
<organism evidence="5">
    <name type="scientific">Thelazia callipaeda</name>
    <name type="common">Oriental eyeworm</name>
    <name type="synonym">Parasitic nematode</name>
    <dbReference type="NCBI Taxonomy" id="103827"/>
    <lineage>
        <taxon>Eukaryota</taxon>
        <taxon>Metazoa</taxon>
        <taxon>Ecdysozoa</taxon>
        <taxon>Nematoda</taxon>
        <taxon>Chromadorea</taxon>
        <taxon>Rhabditida</taxon>
        <taxon>Spirurina</taxon>
        <taxon>Spiruromorpha</taxon>
        <taxon>Thelazioidea</taxon>
        <taxon>Thelaziidae</taxon>
        <taxon>Thelazia</taxon>
    </lineage>
</organism>
<feature type="domain" description="c-SKI SMAD4-binding" evidence="2">
    <location>
        <begin position="155"/>
        <end position="245"/>
    </location>
</feature>
<dbReference type="Pfam" id="PF08782">
    <property type="entry name" value="c-SKI_SMAD_bind"/>
    <property type="match status" value="1"/>
</dbReference>
<comment type="similarity">
    <text evidence="1">Belongs to the SKI family.</text>
</comment>
<protein>
    <submittedName>
        <fullName evidence="5">C-SKI_SMAD_bind domain-containing protein</fullName>
    </submittedName>
</protein>
<dbReference type="InterPro" id="IPR003380">
    <property type="entry name" value="SKI/SNO/DAC"/>
</dbReference>
<evidence type="ECO:0000313" key="3">
    <source>
        <dbReference type="EMBL" id="VDN05072.1"/>
    </source>
</evidence>
<dbReference type="GO" id="GO:0000978">
    <property type="term" value="F:RNA polymerase II cis-regulatory region sequence-specific DNA binding"/>
    <property type="evidence" value="ECO:0007669"/>
    <property type="project" value="TreeGrafter"/>
</dbReference>
<dbReference type="InterPro" id="IPR037000">
    <property type="entry name" value="Ski_DNA-bd_sf"/>
</dbReference>
<dbReference type="SUPFAM" id="SSF63763">
    <property type="entry name" value="SAND domain-like"/>
    <property type="match status" value="1"/>
</dbReference>
<dbReference type="SUPFAM" id="SSF46955">
    <property type="entry name" value="Putative DNA-binding domain"/>
    <property type="match status" value="1"/>
</dbReference>
<reference evidence="3 4" key="2">
    <citation type="submission" date="2018-11" db="EMBL/GenBank/DDBJ databases">
        <authorList>
            <consortium name="Pathogen Informatics"/>
        </authorList>
    </citation>
    <scope>NUCLEOTIDE SEQUENCE [LARGE SCALE GENOMIC DNA]</scope>
</reference>
<sequence length="287" mass="31869">MLSVDRQSEDDVLLEELSLRLRGVIPVQPNPLLAASDHASCSLKSTRLNGHLIYCFVIGGECRLCFPQIISVVLHGVAMSDINELFVSLNIHISVASHQQLDTLKLAGVMPMTAVSCGLVTKSDAERLVAQLLPQRSGHRLNVDILLPSASVKDAIPVVHDCFGGCCGTLIPSLPIEERIECSECKYLFTGEKFVSHTHSARQLPHICHWGFDSSNWRHYLHLPESAEHDLKALRKLDLYKYPSHLGKRSASDDLAVREKTLYHINLITYDGDRFLALITDAETLTV</sequence>
<dbReference type="GO" id="GO:0030514">
    <property type="term" value="P:negative regulation of BMP signaling pathway"/>
    <property type="evidence" value="ECO:0007669"/>
    <property type="project" value="TreeGrafter"/>
</dbReference>
<dbReference type="OrthoDB" id="3938623at2759"/>
<accession>A0A0N5D3U2</accession>
<dbReference type="PANTHER" id="PTHR10005:SF25">
    <property type="entry name" value="SNO ONCOGENE, ISOFORM B"/>
    <property type="match status" value="1"/>
</dbReference>